<protein>
    <submittedName>
        <fullName evidence="1">Uncharacterized protein</fullName>
    </submittedName>
</protein>
<accession>A0A3D8HA36</accession>
<reference evidence="1 2" key="1">
    <citation type="submission" date="2018-07" db="EMBL/GenBank/DDBJ databases">
        <title>Parabacteroides acidifaciens nov. sp., isolated from human feces.</title>
        <authorList>
            <person name="Wang Y.J."/>
        </authorList>
    </citation>
    <scope>NUCLEOTIDE SEQUENCE [LARGE SCALE GENOMIC DNA]</scope>
    <source>
        <strain evidence="1 2">426-9</strain>
    </source>
</reference>
<gene>
    <name evidence="1" type="ORF">DWU89_17755</name>
</gene>
<dbReference type="Proteomes" id="UP000256321">
    <property type="component" value="Unassembled WGS sequence"/>
</dbReference>
<dbReference type="AlphaFoldDB" id="A0A3D8HA36"/>
<name>A0A3D8HA36_9BACT</name>
<sequence>MLHNIKALYLHCVFHGIRFKVNNEDWLSVMDSLFFAQYEIFSFCFFYQWKSKPKGRSFS</sequence>
<comment type="caution">
    <text evidence="1">The sequence shown here is derived from an EMBL/GenBank/DDBJ whole genome shotgun (WGS) entry which is preliminary data.</text>
</comment>
<evidence type="ECO:0000313" key="2">
    <source>
        <dbReference type="Proteomes" id="UP000256321"/>
    </source>
</evidence>
<dbReference type="EMBL" id="QREV01000060">
    <property type="protein sequence ID" value="RDU47798.1"/>
    <property type="molecule type" value="Genomic_DNA"/>
</dbReference>
<proteinExistence type="predicted"/>
<organism evidence="1 2">
    <name type="scientific">Parabacteroides acidifaciens</name>
    <dbReference type="NCBI Taxonomy" id="2290935"/>
    <lineage>
        <taxon>Bacteria</taxon>
        <taxon>Pseudomonadati</taxon>
        <taxon>Bacteroidota</taxon>
        <taxon>Bacteroidia</taxon>
        <taxon>Bacteroidales</taxon>
        <taxon>Tannerellaceae</taxon>
        <taxon>Parabacteroides</taxon>
    </lineage>
</organism>
<evidence type="ECO:0000313" key="1">
    <source>
        <dbReference type="EMBL" id="RDU47798.1"/>
    </source>
</evidence>